<dbReference type="EMBL" id="MT145194">
    <property type="protein sequence ID" value="QJI05094.1"/>
    <property type="molecule type" value="Genomic_DNA"/>
</dbReference>
<reference evidence="2" key="1">
    <citation type="submission" date="2020-03" db="EMBL/GenBank/DDBJ databases">
        <title>The deep terrestrial virosphere.</title>
        <authorList>
            <person name="Holmfeldt K."/>
            <person name="Nilsson E."/>
            <person name="Simone D."/>
            <person name="Lopez-Fernandez M."/>
            <person name="Wu X."/>
            <person name="de Brujin I."/>
            <person name="Lundin D."/>
            <person name="Andersson A."/>
            <person name="Bertilsson S."/>
            <person name="Dopson M."/>
        </authorList>
    </citation>
    <scope>NUCLEOTIDE SEQUENCE</scope>
    <source>
        <strain evidence="5">MM415A00133</strain>
        <strain evidence="3">MM415B00206</strain>
        <strain evidence="2">TM448A00125</strain>
        <strain evidence="4">TM448B00551</strain>
    </source>
</reference>
<evidence type="ECO:0000313" key="2">
    <source>
        <dbReference type="EMBL" id="QJA44640.1"/>
    </source>
</evidence>
<name>A0A6H1ZBS7_9ZZZZ</name>
<dbReference type="AlphaFoldDB" id="A0A6H1ZBS7"/>
<dbReference type="EMBL" id="MT143978">
    <property type="protein sequence ID" value="QJA44640.1"/>
    <property type="molecule type" value="Genomic_DNA"/>
</dbReference>
<dbReference type="EMBL" id="MT141572">
    <property type="protein sequence ID" value="QJA67537.1"/>
    <property type="molecule type" value="Genomic_DNA"/>
</dbReference>
<evidence type="ECO:0000313" key="5">
    <source>
        <dbReference type="EMBL" id="QJI05094.1"/>
    </source>
</evidence>
<dbReference type="EMBL" id="MT144633">
    <property type="protein sequence ID" value="QJH95928.1"/>
    <property type="molecule type" value="Genomic_DNA"/>
</dbReference>
<feature type="compositionally biased region" description="Basic and acidic residues" evidence="1">
    <location>
        <begin position="10"/>
        <end position="22"/>
    </location>
</feature>
<proteinExistence type="predicted"/>
<sequence>MATAETTTQLKKDGTPKAKRGEGAGSKPRPAYLVYSLDENGDLVIHSATRKADEVLAETAGQSVKKYARFEI</sequence>
<gene>
    <name evidence="5" type="ORF">MM415A00133_0037</name>
    <name evidence="3" type="ORF">MM415B00206_0054</name>
    <name evidence="2" type="ORF">TM448A00125_0036</name>
    <name evidence="4" type="ORF">TM448B00551_0026</name>
</gene>
<organism evidence="2">
    <name type="scientific">viral metagenome</name>
    <dbReference type="NCBI Taxonomy" id="1070528"/>
    <lineage>
        <taxon>unclassified sequences</taxon>
        <taxon>metagenomes</taxon>
        <taxon>organismal metagenomes</taxon>
    </lineage>
</organism>
<evidence type="ECO:0000313" key="3">
    <source>
        <dbReference type="EMBL" id="QJA67537.1"/>
    </source>
</evidence>
<evidence type="ECO:0000313" key="4">
    <source>
        <dbReference type="EMBL" id="QJH95928.1"/>
    </source>
</evidence>
<protein>
    <submittedName>
        <fullName evidence="2">Uncharacterized protein</fullName>
    </submittedName>
</protein>
<feature type="region of interest" description="Disordered" evidence="1">
    <location>
        <begin position="1"/>
        <end position="30"/>
    </location>
</feature>
<evidence type="ECO:0000256" key="1">
    <source>
        <dbReference type="SAM" id="MobiDB-lite"/>
    </source>
</evidence>
<accession>A0A6H1ZBS7</accession>